<evidence type="ECO:0008006" key="4">
    <source>
        <dbReference type="Google" id="ProtNLM"/>
    </source>
</evidence>
<proteinExistence type="predicted"/>
<dbReference type="AlphaFoldDB" id="A0A6A6IFT6"/>
<dbReference type="GeneID" id="54575543"/>
<name>A0A6A6IFT6_9PLEO</name>
<evidence type="ECO:0000313" key="2">
    <source>
        <dbReference type="EMBL" id="KAF2248390.1"/>
    </source>
</evidence>
<dbReference type="RefSeq" id="XP_033683394.1">
    <property type="nucleotide sequence ID" value="XM_033822213.1"/>
</dbReference>
<evidence type="ECO:0000256" key="1">
    <source>
        <dbReference type="SAM" id="MobiDB-lite"/>
    </source>
</evidence>
<evidence type="ECO:0000313" key="3">
    <source>
        <dbReference type="Proteomes" id="UP000800094"/>
    </source>
</evidence>
<dbReference type="GO" id="GO:0008270">
    <property type="term" value="F:zinc ion binding"/>
    <property type="evidence" value="ECO:0007669"/>
    <property type="project" value="InterPro"/>
</dbReference>
<dbReference type="EMBL" id="ML987196">
    <property type="protein sequence ID" value="KAF2248390.1"/>
    <property type="molecule type" value="Genomic_DNA"/>
</dbReference>
<dbReference type="SUPFAM" id="SSF57701">
    <property type="entry name" value="Zn2/Cys6 DNA-binding domain"/>
    <property type="match status" value="1"/>
</dbReference>
<dbReference type="OrthoDB" id="3474066at2759"/>
<dbReference type="GO" id="GO:0000981">
    <property type="term" value="F:DNA-binding transcription factor activity, RNA polymerase II-specific"/>
    <property type="evidence" value="ECO:0007669"/>
    <property type="project" value="InterPro"/>
</dbReference>
<protein>
    <recommendedName>
        <fullName evidence="4">Zn(2)-C6 fungal-type domain-containing protein</fullName>
    </recommendedName>
</protein>
<dbReference type="InterPro" id="IPR036864">
    <property type="entry name" value="Zn2-C6_fun-type_DNA-bd_sf"/>
</dbReference>
<feature type="compositionally biased region" description="Basic residues" evidence="1">
    <location>
        <begin position="103"/>
        <end position="113"/>
    </location>
</feature>
<feature type="region of interest" description="Disordered" evidence="1">
    <location>
        <begin position="86"/>
        <end position="113"/>
    </location>
</feature>
<accession>A0A6A6IFT6</accession>
<keyword evidence="3" id="KW-1185">Reference proteome</keyword>
<organism evidence="2 3">
    <name type="scientific">Trematosphaeria pertusa</name>
    <dbReference type="NCBI Taxonomy" id="390896"/>
    <lineage>
        <taxon>Eukaryota</taxon>
        <taxon>Fungi</taxon>
        <taxon>Dikarya</taxon>
        <taxon>Ascomycota</taxon>
        <taxon>Pezizomycotina</taxon>
        <taxon>Dothideomycetes</taxon>
        <taxon>Pleosporomycetidae</taxon>
        <taxon>Pleosporales</taxon>
        <taxon>Massarineae</taxon>
        <taxon>Trematosphaeriaceae</taxon>
        <taxon>Trematosphaeria</taxon>
    </lineage>
</organism>
<dbReference type="Proteomes" id="UP000800094">
    <property type="component" value="Unassembled WGS sequence"/>
</dbReference>
<sequence length="386" mass="43911">MQDLITCVPKRLGWKSYKIHPALPPIFTFPFSSLSARAASIDMNPMQDSLWHGESTGPNRSLQPILPTSTTMANARIEEYASSAAVFGPNAPGPTTRDAIVPRRPRRGGRRRKDVVRKPPYALIDPATRRQNTAVVRQLGACLRCHQKKIPCHVNPLDVFGRCLTCAFPDIQCLRPGVDKRASLLIPQPMLDKQDAYVAAVETFDLRNFRSRKWRVKLKKSDGREYFRDQFTQDTLIRMAMAYELVNSDNITRGAITLAYEYAYNQQANKEGSLFKLVLYIWLVVRGPRDSFALSDYDALGLVAQLNELLTVNDAQSISAFYLALFVLLQPFQESRWMGRYYWSALVPVFETCRTLKSGPSSHLRIQDLADMLRSQLHGFLQLYME</sequence>
<gene>
    <name evidence="2" type="ORF">BU26DRAFT_333142</name>
</gene>
<reference evidence="2" key="1">
    <citation type="journal article" date="2020" name="Stud. Mycol.">
        <title>101 Dothideomycetes genomes: a test case for predicting lifestyles and emergence of pathogens.</title>
        <authorList>
            <person name="Haridas S."/>
            <person name="Albert R."/>
            <person name="Binder M."/>
            <person name="Bloem J."/>
            <person name="Labutti K."/>
            <person name="Salamov A."/>
            <person name="Andreopoulos B."/>
            <person name="Baker S."/>
            <person name="Barry K."/>
            <person name="Bills G."/>
            <person name="Bluhm B."/>
            <person name="Cannon C."/>
            <person name="Castanera R."/>
            <person name="Culley D."/>
            <person name="Daum C."/>
            <person name="Ezra D."/>
            <person name="Gonzalez J."/>
            <person name="Henrissat B."/>
            <person name="Kuo A."/>
            <person name="Liang C."/>
            <person name="Lipzen A."/>
            <person name="Lutzoni F."/>
            <person name="Magnuson J."/>
            <person name="Mondo S."/>
            <person name="Nolan M."/>
            <person name="Ohm R."/>
            <person name="Pangilinan J."/>
            <person name="Park H.-J."/>
            <person name="Ramirez L."/>
            <person name="Alfaro M."/>
            <person name="Sun H."/>
            <person name="Tritt A."/>
            <person name="Yoshinaga Y."/>
            <person name="Zwiers L.-H."/>
            <person name="Turgeon B."/>
            <person name="Goodwin S."/>
            <person name="Spatafora J."/>
            <person name="Crous P."/>
            <person name="Grigoriev I."/>
        </authorList>
    </citation>
    <scope>NUCLEOTIDE SEQUENCE</scope>
    <source>
        <strain evidence="2">CBS 122368</strain>
    </source>
</reference>